<feature type="transmembrane region" description="Helical" evidence="7">
    <location>
        <begin position="192"/>
        <end position="218"/>
    </location>
</feature>
<evidence type="ECO:0000256" key="3">
    <source>
        <dbReference type="ARBA" id="ARBA00022692"/>
    </source>
</evidence>
<feature type="transmembrane region" description="Helical" evidence="7">
    <location>
        <begin position="315"/>
        <end position="335"/>
    </location>
</feature>
<keyword evidence="3 7" id="KW-0812">Transmembrane</keyword>
<keyword evidence="5 7" id="KW-0472">Membrane</keyword>
<comment type="subcellular location">
    <subcellularLocation>
        <location evidence="1">Membrane</location>
        <topology evidence="1">Multi-pass membrane protein</topology>
    </subcellularLocation>
</comment>
<feature type="region of interest" description="Disordered" evidence="6">
    <location>
        <begin position="1"/>
        <end position="32"/>
    </location>
</feature>
<name>A0ABU3K6G4_9BACT</name>
<keyword evidence="4 7" id="KW-1133">Transmembrane helix</keyword>
<evidence type="ECO:0000313" key="9">
    <source>
        <dbReference type="Proteomes" id="UP001250932"/>
    </source>
</evidence>
<accession>A0ABU3K6G4</accession>
<feature type="transmembrane region" description="Helical" evidence="7">
    <location>
        <begin position="77"/>
        <end position="96"/>
    </location>
</feature>
<dbReference type="Pfam" id="PF01040">
    <property type="entry name" value="UbiA"/>
    <property type="match status" value="1"/>
</dbReference>
<organism evidence="8 9">
    <name type="scientific">Candidatus Nitronereus thalassa</name>
    <dbReference type="NCBI Taxonomy" id="3020898"/>
    <lineage>
        <taxon>Bacteria</taxon>
        <taxon>Pseudomonadati</taxon>
        <taxon>Nitrospirota</taxon>
        <taxon>Nitrospiria</taxon>
        <taxon>Nitrospirales</taxon>
        <taxon>Nitrospiraceae</taxon>
        <taxon>Candidatus Nitronereus</taxon>
    </lineage>
</organism>
<keyword evidence="2" id="KW-1003">Cell membrane</keyword>
<feature type="transmembrane region" description="Helical" evidence="7">
    <location>
        <begin position="130"/>
        <end position="158"/>
    </location>
</feature>
<dbReference type="EMBL" id="JAQOUE010000001">
    <property type="protein sequence ID" value="MDT7041971.1"/>
    <property type="molecule type" value="Genomic_DNA"/>
</dbReference>
<dbReference type="Proteomes" id="UP001250932">
    <property type="component" value="Unassembled WGS sequence"/>
</dbReference>
<evidence type="ECO:0000256" key="6">
    <source>
        <dbReference type="SAM" id="MobiDB-lite"/>
    </source>
</evidence>
<evidence type="ECO:0000256" key="7">
    <source>
        <dbReference type="SAM" id="Phobius"/>
    </source>
</evidence>
<evidence type="ECO:0000256" key="2">
    <source>
        <dbReference type="ARBA" id="ARBA00022475"/>
    </source>
</evidence>
<evidence type="ECO:0000256" key="4">
    <source>
        <dbReference type="ARBA" id="ARBA00022989"/>
    </source>
</evidence>
<dbReference type="InterPro" id="IPR044878">
    <property type="entry name" value="UbiA_sf"/>
</dbReference>
<evidence type="ECO:0000313" key="8">
    <source>
        <dbReference type="EMBL" id="MDT7041971.1"/>
    </source>
</evidence>
<gene>
    <name evidence="8" type="ORF">PPG34_06370</name>
</gene>
<keyword evidence="9" id="KW-1185">Reference proteome</keyword>
<dbReference type="InterPro" id="IPR000537">
    <property type="entry name" value="UbiA_prenyltransferase"/>
</dbReference>
<dbReference type="CDD" id="cd13963">
    <property type="entry name" value="PT_UbiA_2"/>
    <property type="match status" value="1"/>
</dbReference>
<feature type="transmembrane region" description="Helical" evidence="7">
    <location>
        <begin position="275"/>
        <end position="294"/>
    </location>
</feature>
<feature type="transmembrane region" description="Helical" evidence="7">
    <location>
        <begin position="249"/>
        <end position="269"/>
    </location>
</feature>
<dbReference type="RefSeq" id="WP_313832319.1">
    <property type="nucleotide sequence ID" value="NZ_JAQOUE010000001.1"/>
</dbReference>
<evidence type="ECO:0000256" key="5">
    <source>
        <dbReference type="ARBA" id="ARBA00023136"/>
    </source>
</evidence>
<protein>
    <submittedName>
        <fullName evidence="8">UbiA prenyltransferase family protein</fullName>
    </submittedName>
</protein>
<dbReference type="Gene3D" id="1.10.357.140">
    <property type="entry name" value="UbiA prenyltransferase"/>
    <property type="match status" value="1"/>
</dbReference>
<sequence>MNSAPTSHAEMPIPVKPQGENGTREKSGKLPPSRPTFWGHVQIARIDHWFKNVFVFPGIVVALGLDPSLLSTPGLPIQLFFGLLAVCLVASSNYVVNEVLDAPNDRLHPTKCNRPVPSGKVSIPLAYVQWIFLMVVGLGIALQVSFPFAMTMLVLWIMGCIYNIPPVRSKDLPYLDVLSEAVNNPLRMMAGWYIAGAHILPPASLLISYWMIGCYFMAMKRFSEYRHIDDPVRAAAYRKSFSFYTEPRLLVSVMFYGSAAMLFFGSFLIRYRFELILAFPILAFVMATYLSLAFKENSAVQNPEGLYREPALMTAVITCTLTMAILMFIDIPFLYETFHPSLPLTK</sequence>
<proteinExistence type="predicted"/>
<evidence type="ECO:0000256" key="1">
    <source>
        <dbReference type="ARBA" id="ARBA00004141"/>
    </source>
</evidence>
<reference evidence="8 9" key="1">
    <citation type="journal article" date="2023" name="ISME J.">
        <title>Cultivation and genomic characterization of novel and ubiquitous marine nitrite-oxidizing bacteria from the Nitrospirales.</title>
        <authorList>
            <person name="Mueller A.J."/>
            <person name="Daebeler A."/>
            <person name="Herbold C.W."/>
            <person name="Kirkegaard R.H."/>
            <person name="Daims H."/>
        </authorList>
    </citation>
    <scope>NUCLEOTIDE SEQUENCE [LARGE SCALE GENOMIC DNA]</scope>
    <source>
        <strain evidence="8 9">EB</strain>
    </source>
</reference>
<feature type="transmembrane region" description="Helical" evidence="7">
    <location>
        <begin position="49"/>
        <end position="65"/>
    </location>
</feature>
<comment type="caution">
    <text evidence="8">The sequence shown here is derived from an EMBL/GenBank/DDBJ whole genome shotgun (WGS) entry which is preliminary data.</text>
</comment>